<dbReference type="RefSeq" id="WP_059314275.1">
    <property type="nucleotide sequence ID" value="NZ_CP013987.1"/>
</dbReference>
<dbReference type="NCBIfam" id="NF002486">
    <property type="entry name" value="PRK01752.1"/>
    <property type="match status" value="1"/>
</dbReference>
<comment type="similarity">
    <text evidence="1 2">Belongs to the UPF0225 family.</text>
</comment>
<dbReference type="Pfam" id="PF02810">
    <property type="entry name" value="SEC-C"/>
    <property type="match status" value="2"/>
</dbReference>
<sequence>MQSMAPCPCGSDRPLGDCCGPFHEGLPAPDAERLMRSRYSAYVLGLIDYLVSTTAPAQQQQLDREALAAWSLGSRWQGLQVLEHRPEPGDAQHARVSFVARWDDGRGAHRHEERSGFVQREGRWYFLDPTVRPLPGRNDACLCGSGAKFKKCCAGFL</sequence>
<evidence type="ECO:0000259" key="3">
    <source>
        <dbReference type="Pfam" id="PF17775"/>
    </source>
</evidence>
<dbReference type="NCBIfam" id="NF001213">
    <property type="entry name" value="PRK00183.1"/>
    <property type="match status" value="1"/>
</dbReference>
<dbReference type="SUPFAM" id="SSF54427">
    <property type="entry name" value="NTF2-like"/>
    <property type="match status" value="1"/>
</dbReference>
<evidence type="ECO:0000256" key="1">
    <source>
        <dbReference type="ARBA" id="ARBA00010839"/>
    </source>
</evidence>
<protein>
    <recommendedName>
        <fullName evidence="2">UPF0225 protein APT59_07455</fullName>
    </recommendedName>
</protein>
<dbReference type="EMBL" id="CP013987">
    <property type="protein sequence ID" value="ALZ84058.1"/>
    <property type="molecule type" value="Genomic_DNA"/>
</dbReference>
<dbReference type="HAMAP" id="MF_00612">
    <property type="entry name" value="UPF0225"/>
    <property type="match status" value="1"/>
</dbReference>
<dbReference type="PANTHER" id="PTHR33747:SF1">
    <property type="entry name" value="ADENYLATE CYCLASE-ASSOCIATED CAP C-TERMINAL DOMAIN-CONTAINING PROTEIN"/>
    <property type="match status" value="1"/>
</dbReference>
<reference evidence="4 5" key="1">
    <citation type="submission" date="2016-01" db="EMBL/GenBank/DDBJ databases">
        <title>Annotation of Pseudomonas oryzihabitans USDA-ARS-USMARC-56511.</title>
        <authorList>
            <person name="Harhay G.P."/>
            <person name="Harhay D.M."/>
            <person name="Smith T.P.L."/>
            <person name="Bono J.L."/>
            <person name="Heaton M.P."/>
            <person name="Clawson M.L."/>
            <person name="Chitko-Mckown C.G."/>
            <person name="Capik S.F."/>
            <person name="DeDonder K.D."/>
            <person name="Apley M.D."/>
            <person name="Lubbers B.V."/>
            <person name="White B.J."/>
            <person name="Larson R.L."/>
        </authorList>
    </citation>
    <scope>NUCLEOTIDE SEQUENCE [LARGE SCALE GENOMIC DNA]</scope>
    <source>
        <strain evidence="4 5">USDA-ARS-USMARC-56511</strain>
    </source>
</reference>
<dbReference type="SUPFAM" id="SSF103642">
    <property type="entry name" value="Sec-C motif"/>
    <property type="match status" value="1"/>
</dbReference>
<evidence type="ECO:0000256" key="2">
    <source>
        <dbReference type="HAMAP-Rule" id="MF_00612"/>
    </source>
</evidence>
<name>A0A0U4HDS6_9PSED</name>
<dbReference type="InterPro" id="IPR023006">
    <property type="entry name" value="YchJ-like"/>
</dbReference>
<dbReference type="InterPro" id="IPR048469">
    <property type="entry name" value="YchJ-like_M"/>
</dbReference>
<organism evidence="4 5">
    <name type="scientific">Pseudomonas oryzihabitans</name>
    <dbReference type="NCBI Taxonomy" id="47885"/>
    <lineage>
        <taxon>Bacteria</taxon>
        <taxon>Pseudomonadati</taxon>
        <taxon>Pseudomonadota</taxon>
        <taxon>Gammaproteobacteria</taxon>
        <taxon>Pseudomonadales</taxon>
        <taxon>Pseudomonadaceae</taxon>
        <taxon>Pseudomonas</taxon>
    </lineage>
</organism>
<accession>A0A0U4HDS6</accession>
<dbReference type="Pfam" id="PF17775">
    <property type="entry name" value="YchJ_M-like"/>
    <property type="match status" value="1"/>
</dbReference>
<dbReference type="Gene3D" id="3.10.450.50">
    <property type="match status" value="1"/>
</dbReference>
<dbReference type="Proteomes" id="UP000064137">
    <property type="component" value="Chromosome"/>
</dbReference>
<gene>
    <name evidence="4" type="ORF">APT59_07455</name>
</gene>
<dbReference type="AlphaFoldDB" id="A0A0U4HDS6"/>
<proteinExistence type="inferred from homology"/>
<dbReference type="KEGG" id="por:APT59_07455"/>
<evidence type="ECO:0000313" key="4">
    <source>
        <dbReference type="EMBL" id="ALZ84058.1"/>
    </source>
</evidence>
<dbReference type="PANTHER" id="PTHR33747">
    <property type="entry name" value="UPF0225 PROTEIN SCO1677"/>
    <property type="match status" value="1"/>
</dbReference>
<dbReference type="OrthoDB" id="21421at2"/>
<feature type="domain" description="YchJ-like middle NTF2-like" evidence="3">
    <location>
        <begin position="30"/>
        <end position="128"/>
    </location>
</feature>
<dbReference type="InterPro" id="IPR004027">
    <property type="entry name" value="SEC_C_motif"/>
</dbReference>
<dbReference type="InterPro" id="IPR032710">
    <property type="entry name" value="NTF2-like_dom_sf"/>
</dbReference>
<evidence type="ECO:0000313" key="5">
    <source>
        <dbReference type="Proteomes" id="UP000064137"/>
    </source>
</evidence>